<proteinExistence type="predicted"/>
<accession>A0A0E9W3D3</accession>
<name>A0A0E9W3D3_ANGAN</name>
<dbReference type="EMBL" id="GBXM01024559">
    <property type="protein sequence ID" value="JAH84018.1"/>
    <property type="molecule type" value="Transcribed_RNA"/>
</dbReference>
<sequence length="38" mass="4151">MSLGHKSTASHTLPAKIICGRVFVQKGLKLFHCVSRAQ</sequence>
<organism evidence="1">
    <name type="scientific">Anguilla anguilla</name>
    <name type="common">European freshwater eel</name>
    <name type="synonym">Muraena anguilla</name>
    <dbReference type="NCBI Taxonomy" id="7936"/>
    <lineage>
        <taxon>Eukaryota</taxon>
        <taxon>Metazoa</taxon>
        <taxon>Chordata</taxon>
        <taxon>Craniata</taxon>
        <taxon>Vertebrata</taxon>
        <taxon>Euteleostomi</taxon>
        <taxon>Actinopterygii</taxon>
        <taxon>Neopterygii</taxon>
        <taxon>Teleostei</taxon>
        <taxon>Anguilliformes</taxon>
        <taxon>Anguillidae</taxon>
        <taxon>Anguilla</taxon>
    </lineage>
</organism>
<dbReference type="AlphaFoldDB" id="A0A0E9W3D3"/>
<reference evidence="1" key="1">
    <citation type="submission" date="2014-11" db="EMBL/GenBank/DDBJ databases">
        <authorList>
            <person name="Amaro Gonzalez C."/>
        </authorList>
    </citation>
    <scope>NUCLEOTIDE SEQUENCE</scope>
</reference>
<protein>
    <submittedName>
        <fullName evidence="1">Uncharacterized protein</fullName>
    </submittedName>
</protein>
<reference evidence="1" key="2">
    <citation type="journal article" date="2015" name="Fish Shellfish Immunol.">
        <title>Early steps in the European eel (Anguilla anguilla)-Vibrio vulnificus interaction in the gills: Role of the RtxA13 toxin.</title>
        <authorList>
            <person name="Callol A."/>
            <person name="Pajuelo D."/>
            <person name="Ebbesson L."/>
            <person name="Teles M."/>
            <person name="MacKenzie S."/>
            <person name="Amaro C."/>
        </authorList>
    </citation>
    <scope>NUCLEOTIDE SEQUENCE</scope>
</reference>
<evidence type="ECO:0000313" key="1">
    <source>
        <dbReference type="EMBL" id="JAH84018.1"/>
    </source>
</evidence>